<evidence type="ECO:0000313" key="1">
    <source>
        <dbReference type="EMBL" id="OGN31271.1"/>
    </source>
</evidence>
<accession>A0A1F8H168</accession>
<protein>
    <submittedName>
        <fullName evidence="1">Uncharacterized protein</fullName>
    </submittedName>
</protein>
<proteinExistence type="predicted"/>
<dbReference type="AlphaFoldDB" id="A0A1F8H168"/>
<reference evidence="1 2" key="1">
    <citation type="journal article" date="2016" name="Nat. Commun.">
        <title>Thousands of microbial genomes shed light on interconnected biogeochemical processes in an aquifer system.</title>
        <authorList>
            <person name="Anantharaman K."/>
            <person name="Brown C.T."/>
            <person name="Hug L.A."/>
            <person name="Sharon I."/>
            <person name="Castelle C.J."/>
            <person name="Probst A.J."/>
            <person name="Thomas B.C."/>
            <person name="Singh A."/>
            <person name="Wilkins M.J."/>
            <person name="Karaoz U."/>
            <person name="Brodie E.L."/>
            <person name="Williams K.H."/>
            <person name="Hubbard S.S."/>
            <person name="Banfield J.F."/>
        </authorList>
    </citation>
    <scope>NUCLEOTIDE SEQUENCE [LARGE SCALE GENOMIC DNA]</scope>
</reference>
<gene>
    <name evidence="1" type="ORF">A3I96_00460</name>
</gene>
<dbReference type="EMBL" id="MGKT01000004">
    <property type="protein sequence ID" value="OGN31271.1"/>
    <property type="molecule type" value="Genomic_DNA"/>
</dbReference>
<comment type="caution">
    <text evidence="1">The sequence shown here is derived from an EMBL/GenBank/DDBJ whole genome shotgun (WGS) entry which is preliminary data.</text>
</comment>
<name>A0A1F8H168_9BACT</name>
<organism evidence="1 2">
    <name type="scientific">Candidatus Yanofskybacteria bacterium RIFCSPLOWO2_02_FULL_44_18</name>
    <dbReference type="NCBI Taxonomy" id="1802705"/>
    <lineage>
        <taxon>Bacteria</taxon>
        <taxon>Candidatus Yanofskyibacteriota</taxon>
    </lineage>
</organism>
<dbReference type="Proteomes" id="UP000177111">
    <property type="component" value="Unassembled WGS sequence"/>
</dbReference>
<evidence type="ECO:0000313" key="2">
    <source>
        <dbReference type="Proteomes" id="UP000177111"/>
    </source>
</evidence>
<sequence>MYPLLEGSLPDGKSGTWVARHSLHSGLEPIRETDIAPATISFLQFLQLIKLMITKTGIDCQSFLGQSHKIHKYTLQGIPVSFLENTTLKTQYRANSHKWHKFSKTCQVLGNIMACHIDFIERSFEKNVL</sequence>